<name>A0A5C1ACX1_9BACT</name>
<evidence type="ECO:0000313" key="2">
    <source>
        <dbReference type="Proteomes" id="UP000324974"/>
    </source>
</evidence>
<evidence type="ECO:0000313" key="1">
    <source>
        <dbReference type="EMBL" id="QEL14964.1"/>
    </source>
</evidence>
<sequence>MLNWFRRILAAPDPVADTVPERVVTMLPILPPPAPVSRVDYLRQLPHDRRYRILRHELLDRISRSRLAGNYILRGSTVLKHWFPDEAREPNDLDLISVYPHDPDRCVGEILHIGNDPSLGDNVFPVTRTNMLPMWEYDMFPGVRFHVPSSENYRTSTVQLDVAFDNDPELPTEEIELVGVEGRPPVRIRAWTREACLASKLCWIANDFADNEGVDEDDLLDAILLAKRGEIQADLLQICVQDILRVQKKDVSVFDGWHAPVIREMRRGGETDRKYPSGDLLGLTWPERDEERRRRQERVVVMEKARDALFYDLVYALAPLLSETVWLPPQDEWGFLQAIARPQSKCVCWAAYTDWLLDRDDPRGEYLRLTVNETGEELTDAQEERVKALNALVPPAWLKYVEPK</sequence>
<dbReference type="Pfam" id="PF08843">
    <property type="entry name" value="AbiEii"/>
    <property type="match status" value="1"/>
</dbReference>
<reference evidence="2" key="1">
    <citation type="submission" date="2019-08" db="EMBL/GenBank/DDBJ databases">
        <title>Limnoglobus roseus gen. nov., sp. nov., a novel freshwater planctomycete with a giant genome from the family Gemmataceae.</title>
        <authorList>
            <person name="Kulichevskaya I.S."/>
            <person name="Naumoff D.G."/>
            <person name="Miroshnikov K."/>
            <person name="Ivanova A."/>
            <person name="Philippov D.A."/>
            <person name="Hakobyan A."/>
            <person name="Rijpstra I.C."/>
            <person name="Sinninghe Damste J.S."/>
            <person name="Liesack W."/>
            <person name="Dedysh S.N."/>
        </authorList>
    </citation>
    <scope>NUCLEOTIDE SEQUENCE [LARGE SCALE GENOMIC DNA]</scope>
    <source>
        <strain evidence="2">PX52</strain>
    </source>
</reference>
<organism evidence="1 2">
    <name type="scientific">Limnoglobus roseus</name>
    <dbReference type="NCBI Taxonomy" id="2598579"/>
    <lineage>
        <taxon>Bacteria</taxon>
        <taxon>Pseudomonadati</taxon>
        <taxon>Planctomycetota</taxon>
        <taxon>Planctomycetia</taxon>
        <taxon>Gemmatales</taxon>
        <taxon>Gemmataceae</taxon>
        <taxon>Limnoglobus</taxon>
    </lineage>
</organism>
<dbReference type="InterPro" id="IPR014942">
    <property type="entry name" value="AbiEii"/>
</dbReference>
<keyword evidence="2" id="KW-1185">Reference proteome</keyword>
<dbReference type="KEGG" id="lrs:PX52LOC_01867"/>
<gene>
    <name evidence="1" type="ORF">PX52LOC_01867</name>
</gene>
<accession>A0A5C1ACX1</accession>
<dbReference type="Proteomes" id="UP000324974">
    <property type="component" value="Chromosome"/>
</dbReference>
<evidence type="ECO:0008006" key="3">
    <source>
        <dbReference type="Google" id="ProtNLM"/>
    </source>
</evidence>
<dbReference type="RefSeq" id="WP_168218883.1">
    <property type="nucleotide sequence ID" value="NZ_CP042425.1"/>
</dbReference>
<protein>
    <recommendedName>
        <fullName evidence="3">Nucleotidyl transferase AbiEii/AbiGii toxin family protein</fullName>
    </recommendedName>
</protein>
<dbReference type="EMBL" id="CP042425">
    <property type="protein sequence ID" value="QEL14964.1"/>
    <property type="molecule type" value="Genomic_DNA"/>
</dbReference>
<dbReference type="AlphaFoldDB" id="A0A5C1ACX1"/>
<proteinExistence type="predicted"/>